<dbReference type="FunFam" id="3.30.300.20:FF:000001">
    <property type="entry name" value="30S ribosomal protein S3"/>
    <property type="match status" value="1"/>
</dbReference>
<keyword evidence="5 6" id="KW-0687">Ribonucleoprotein</keyword>
<reference evidence="8" key="1">
    <citation type="journal article" date="2020" name="mSystems">
        <title>Genome- and Community-Level Interaction Insights into Carbon Utilization and Element Cycling Functions of Hydrothermarchaeota in Hydrothermal Sediment.</title>
        <authorList>
            <person name="Zhou Z."/>
            <person name="Liu Y."/>
            <person name="Xu W."/>
            <person name="Pan J."/>
            <person name="Luo Z.H."/>
            <person name="Li M."/>
        </authorList>
    </citation>
    <scope>NUCLEOTIDE SEQUENCE [LARGE SCALE GENOMIC DNA]</scope>
    <source>
        <strain evidence="8">SpSt-16</strain>
    </source>
</reference>
<dbReference type="InterPro" id="IPR057258">
    <property type="entry name" value="Ribosomal_uS3"/>
</dbReference>
<dbReference type="GO" id="GO:0022627">
    <property type="term" value="C:cytosolic small ribosomal subunit"/>
    <property type="evidence" value="ECO:0007669"/>
    <property type="project" value="UniProtKB-UniRule"/>
</dbReference>
<dbReference type="EMBL" id="DSGT01000003">
    <property type="protein sequence ID" value="HEW52866.1"/>
    <property type="molecule type" value="Genomic_DNA"/>
</dbReference>
<accession>A0A7C2V972</accession>
<keyword evidence="2 6" id="KW-0699">rRNA-binding</keyword>
<dbReference type="Pfam" id="PF07650">
    <property type="entry name" value="KH_2"/>
    <property type="match status" value="1"/>
</dbReference>
<dbReference type="InterPro" id="IPR015946">
    <property type="entry name" value="KH_dom-like_a/b"/>
</dbReference>
<comment type="function">
    <text evidence="6">Binds the lower part of the 30S subunit head.</text>
</comment>
<organism evidence="8">
    <name type="scientific">Ignisphaera aggregans</name>
    <dbReference type="NCBI Taxonomy" id="334771"/>
    <lineage>
        <taxon>Archaea</taxon>
        <taxon>Thermoproteota</taxon>
        <taxon>Thermoprotei</taxon>
        <taxon>Desulfurococcales</taxon>
        <taxon>Desulfurococcaceae</taxon>
        <taxon>Ignisphaera</taxon>
    </lineage>
</organism>
<dbReference type="Pfam" id="PF00189">
    <property type="entry name" value="Ribosomal_S3_C"/>
    <property type="match status" value="1"/>
</dbReference>
<dbReference type="SUPFAM" id="SSF54814">
    <property type="entry name" value="Prokaryotic type KH domain (KH-domain type II)"/>
    <property type="match status" value="1"/>
</dbReference>
<dbReference type="Gene3D" id="3.30.300.20">
    <property type="match status" value="1"/>
</dbReference>
<dbReference type="InterPro" id="IPR036419">
    <property type="entry name" value="Ribosomal_S3_C_sf"/>
</dbReference>
<evidence type="ECO:0000313" key="8">
    <source>
        <dbReference type="EMBL" id="HEW52866.1"/>
    </source>
</evidence>
<dbReference type="InterPro" id="IPR009019">
    <property type="entry name" value="KH_sf_prok-type"/>
</dbReference>
<comment type="similarity">
    <text evidence="1 6">Belongs to the universal ribosomal protein uS3 family.</text>
</comment>
<proteinExistence type="inferred from homology"/>
<comment type="caution">
    <text evidence="8">The sequence shown here is derived from an EMBL/GenBank/DDBJ whole genome shotgun (WGS) entry which is preliminary data.</text>
</comment>
<gene>
    <name evidence="6" type="primary">rps3</name>
    <name evidence="8" type="ORF">ENO77_01660</name>
</gene>
<dbReference type="GO" id="GO:0006412">
    <property type="term" value="P:translation"/>
    <property type="evidence" value="ECO:0007669"/>
    <property type="project" value="UniProtKB-UniRule"/>
</dbReference>
<dbReference type="GO" id="GO:0019843">
    <property type="term" value="F:rRNA binding"/>
    <property type="evidence" value="ECO:0007669"/>
    <property type="project" value="UniProtKB-UniRule"/>
</dbReference>
<dbReference type="SMART" id="SM00322">
    <property type="entry name" value="KH"/>
    <property type="match status" value="1"/>
</dbReference>
<evidence type="ECO:0000256" key="1">
    <source>
        <dbReference type="ARBA" id="ARBA00010761"/>
    </source>
</evidence>
<dbReference type="InterPro" id="IPR005703">
    <property type="entry name" value="Ribosomal_uS3_euk/arc"/>
</dbReference>
<evidence type="ECO:0000256" key="6">
    <source>
        <dbReference type="HAMAP-Rule" id="MF_01309"/>
    </source>
</evidence>
<dbReference type="NCBIfam" id="TIGR01008">
    <property type="entry name" value="uS3_euk_arch"/>
    <property type="match status" value="1"/>
</dbReference>
<dbReference type="PANTHER" id="PTHR11760">
    <property type="entry name" value="30S/40S RIBOSOMAL PROTEIN S3"/>
    <property type="match status" value="1"/>
</dbReference>
<evidence type="ECO:0000256" key="4">
    <source>
        <dbReference type="ARBA" id="ARBA00022980"/>
    </source>
</evidence>
<dbReference type="GO" id="GO:0003735">
    <property type="term" value="F:structural constituent of ribosome"/>
    <property type="evidence" value="ECO:0007669"/>
    <property type="project" value="UniProtKB-UniRule"/>
</dbReference>
<feature type="domain" description="KH type-2" evidence="7">
    <location>
        <begin position="18"/>
        <end position="87"/>
    </location>
</feature>
<protein>
    <recommendedName>
        <fullName evidence="6">Small ribosomal subunit protein uS3</fullName>
    </recommendedName>
</protein>
<sequence length="222" mass="24433">MVNIKRYFIELGIKKVAVDEYLAYKFWRAGYAGVDLIRTPLGTRVIIYAARPGMVIGRRGQNLRVIQTVLENLFGIENPQITVVEVDNPDLNAHVVAFNIALALERGVHFRRAAFVALRRVMSAGAIGCEITISGKLVAERARYEKIRAGKLYKSGEQSLYLVDRAIAHVLLKPGIFGVEVLITKPGPTADHVEILPPEKIDKSLLESLSNQAVGTARGEAS</sequence>
<dbReference type="InterPro" id="IPR004087">
    <property type="entry name" value="KH_dom"/>
</dbReference>
<comment type="subunit">
    <text evidence="6">Part of the 30S ribosomal subunit.</text>
</comment>
<evidence type="ECO:0000256" key="2">
    <source>
        <dbReference type="ARBA" id="ARBA00022730"/>
    </source>
</evidence>
<keyword evidence="4 6" id="KW-0689">Ribosomal protein</keyword>
<dbReference type="PROSITE" id="PS50823">
    <property type="entry name" value="KH_TYPE_2"/>
    <property type="match status" value="1"/>
</dbReference>
<dbReference type="HAMAP" id="MF_01309_A">
    <property type="entry name" value="Ribosomal_uS3_A"/>
    <property type="match status" value="1"/>
</dbReference>
<evidence type="ECO:0000256" key="3">
    <source>
        <dbReference type="ARBA" id="ARBA00022884"/>
    </source>
</evidence>
<dbReference type="SUPFAM" id="SSF54821">
    <property type="entry name" value="Ribosomal protein S3 C-terminal domain"/>
    <property type="match status" value="1"/>
</dbReference>
<name>A0A7C2V972_9CREN</name>
<dbReference type="PANTHER" id="PTHR11760:SF32">
    <property type="entry name" value="SMALL RIBOSOMAL SUBUNIT PROTEIN US3"/>
    <property type="match status" value="1"/>
</dbReference>
<dbReference type="InterPro" id="IPR001351">
    <property type="entry name" value="Ribosomal_uS3_C"/>
</dbReference>
<dbReference type="AlphaFoldDB" id="A0A7C2V972"/>
<evidence type="ECO:0000259" key="7">
    <source>
        <dbReference type="PROSITE" id="PS50823"/>
    </source>
</evidence>
<dbReference type="InterPro" id="IPR004044">
    <property type="entry name" value="KH_dom_type_2"/>
</dbReference>
<keyword evidence="3 6" id="KW-0694">RNA-binding</keyword>
<dbReference type="CDD" id="cd02411">
    <property type="entry name" value="KH-II_30S_S3_arch"/>
    <property type="match status" value="1"/>
</dbReference>
<evidence type="ECO:0000256" key="5">
    <source>
        <dbReference type="ARBA" id="ARBA00023274"/>
    </source>
</evidence>
<dbReference type="Gene3D" id="3.30.1140.32">
    <property type="entry name" value="Ribosomal protein S3, C-terminal domain"/>
    <property type="match status" value="1"/>
</dbReference>
<dbReference type="InterPro" id="IPR027488">
    <property type="entry name" value="Ribosomal_uS3_arc"/>
</dbReference>
<dbReference type="NCBIfam" id="NF003219">
    <property type="entry name" value="PRK04191.1"/>
    <property type="match status" value="1"/>
</dbReference>